<dbReference type="InterPro" id="IPR050750">
    <property type="entry name" value="C5-MTase"/>
</dbReference>
<evidence type="ECO:0000313" key="9">
    <source>
        <dbReference type="Proteomes" id="UP000318017"/>
    </source>
</evidence>
<keyword evidence="9" id="KW-1185">Reference proteome</keyword>
<dbReference type="REBASE" id="355887">
    <property type="entry name" value="M.Pba31aORF8890P"/>
</dbReference>
<dbReference type="KEGG" id="ahel:Q31a_08890"/>
<protein>
    <recommendedName>
        <fullName evidence="1">DNA (cytosine-5-)-methyltransferase</fullName>
        <ecNumber evidence="1">2.1.1.37</ecNumber>
    </recommendedName>
</protein>
<proteinExistence type="inferred from homology"/>
<evidence type="ECO:0000256" key="7">
    <source>
        <dbReference type="PROSITE-ProRule" id="PRU01016"/>
    </source>
</evidence>
<dbReference type="PROSITE" id="PS51679">
    <property type="entry name" value="SAM_MT_C5"/>
    <property type="match status" value="1"/>
</dbReference>
<dbReference type="GO" id="GO:0009307">
    <property type="term" value="P:DNA restriction-modification system"/>
    <property type="evidence" value="ECO:0007669"/>
    <property type="project" value="UniProtKB-KW"/>
</dbReference>
<dbReference type="PANTHER" id="PTHR46098">
    <property type="entry name" value="TRNA (CYTOSINE(38)-C(5))-METHYLTRANSFERASE"/>
    <property type="match status" value="1"/>
</dbReference>
<evidence type="ECO:0000256" key="3">
    <source>
        <dbReference type="ARBA" id="ARBA00022679"/>
    </source>
</evidence>
<dbReference type="Proteomes" id="UP000318017">
    <property type="component" value="Chromosome"/>
</dbReference>
<dbReference type="InterPro" id="IPR029063">
    <property type="entry name" value="SAM-dependent_MTases_sf"/>
</dbReference>
<organism evidence="8 9">
    <name type="scientific">Aureliella helgolandensis</name>
    <dbReference type="NCBI Taxonomy" id="2527968"/>
    <lineage>
        <taxon>Bacteria</taxon>
        <taxon>Pseudomonadati</taxon>
        <taxon>Planctomycetota</taxon>
        <taxon>Planctomycetia</taxon>
        <taxon>Pirellulales</taxon>
        <taxon>Pirellulaceae</taxon>
        <taxon>Aureliella</taxon>
    </lineage>
</organism>
<dbReference type="AlphaFoldDB" id="A0A518G1X3"/>
<evidence type="ECO:0000256" key="2">
    <source>
        <dbReference type="ARBA" id="ARBA00022603"/>
    </source>
</evidence>
<reference evidence="8 9" key="1">
    <citation type="submission" date="2019-02" db="EMBL/GenBank/DDBJ databases">
        <title>Deep-cultivation of Planctomycetes and their phenomic and genomic characterization uncovers novel biology.</title>
        <authorList>
            <person name="Wiegand S."/>
            <person name="Jogler M."/>
            <person name="Boedeker C."/>
            <person name="Pinto D."/>
            <person name="Vollmers J."/>
            <person name="Rivas-Marin E."/>
            <person name="Kohn T."/>
            <person name="Peeters S.H."/>
            <person name="Heuer A."/>
            <person name="Rast P."/>
            <person name="Oberbeckmann S."/>
            <person name="Bunk B."/>
            <person name="Jeske O."/>
            <person name="Meyerdierks A."/>
            <person name="Storesund J.E."/>
            <person name="Kallscheuer N."/>
            <person name="Luecker S."/>
            <person name="Lage O.M."/>
            <person name="Pohl T."/>
            <person name="Merkel B.J."/>
            <person name="Hornburger P."/>
            <person name="Mueller R.-W."/>
            <person name="Bruemmer F."/>
            <person name="Labrenz M."/>
            <person name="Spormann A.M."/>
            <person name="Op den Camp H."/>
            <person name="Overmann J."/>
            <person name="Amann R."/>
            <person name="Jetten M.S.M."/>
            <person name="Mascher T."/>
            <person name="Medema M.H."/>
            <person name="Devos D.P."/>
            <person name="Kaster A.-K."/>
            <person name="Ovreas L."/>
            <person name="Rohde M."/>
            <person name="Galperin M.Y."/>
            <person name="Jogler C."/>
        </authorList>
    </citation>
    <scope>NUCLEOTIDE SEQUENCE [LARGE SCALE GENOMIC DNA]</scope>
    <source>
        <strain evidence="8 9">Q31a</strain>
    </source>
</reference>
<feature type="active site" evidence="7">
    <location>
        <position position="97"/>
    </location>
</feature>
<dbReference type="RefSeq" id="WP_145074353.1">
    <property type="nucleotide sequence ID" value="NZ_CP036298.1"/>
</dbReference>
<dbReference type="GO" id="GO:0032259">
    <property type="term" value="P:methylation"/>
    <property type="evidence" value="ECO:0007669"/>
    <property type="project" value="UniProtKB-KW"/>
</dbReference>
<dbReference type="InterPro" id="IPR001525">
    <property type="entry name" value="C5_MeTfrase"/>
</dbReference>
<gene>
    <name evidence="8" type="primary">hhaIM</name>
    <name evidence="8" type="ORF">Q31a_08890</name>
</gene>
<dbReference type="Gene3D" id="3.40.50.150">
    <property type="entry name" value="Vaccinia Virus protein VP39"/>
    <property type="match status" value="1"/>
</dbReference>
<keyword evidence="5" id="KW-0680">Restriction system</keyword>
<dbReference type="EC" id="2.1.1.37" evidence="1"/>
<evidence type="ECO:0000256" key="5">
    <source>
        <dbReference type="ARBA" id="ARBA00022747"/>
    </source>
</evidence>
<keyword evidence="2 7" id="KW-0489">Methyltransferase</keyword>
<dbReference type="Pfam" id="PF00145">
    <property type="entry name" value="DNA_methylase"/>
    <property type="match status" value="1"/>
</dbReference>
<sequence length="358" mass="39667">MAAASLLGRSDEVWQSAGSEGIVVGKWRVLELFAGLGGLACSWPEAEIAVALDINVNAQQLYRLNFHHDYRLRTLESMSPATLQRFGANFWWMSPPCQPFSRRGHGLGLADPRSAAFLNILQAIDAVRPEALGLENVHGFQGSEAHASLKAILHQHGYYTIEQELCPSQFGWPNLRPRFYLLACRQPLPDWQPTPQYGLRLIDQLDEMPGASPLWISAEVVRRFESAMDRVDALDARAISSCFGSSYGKSILHAGSYVRYGERYRRFSPREIARVLGFPEGFRLVPGEAPGDVTGPRGERASARPAGVSLNARPVWKLLGNSLSLPVVRYVLSHLPDGPATWLPWADDYSSPRSSSSR</sequence>
<evidence type="ECO:0000313" key="8">
    <source>
        <dbReference type="EMBL" id="QDV22603.1"/>
    </source>
</evidence>
<comment type="similarity">
    <text evidence="7">Belongs to the class I-like SAM-binding methyltransferase superfamily. C5-methyltransferase family.</text>
</comment>
<evidence type="ECO:0000256" key="6">
    <source>
        <dbReference type="ARBA" id="ARBA00047422"/>
    </source>
</evidence>
<evidence type="ECO:0000256" key="1">
    <source>
        <dbReference type="ARBA" id="ARBA00011975"/>
    </source>
</evidence>
<dbReference type="GO" id="GO:0003886">
    <property type="term" value="F:DNA (cytosine-5-)-methyltransferase activity"/>
    <property type="evidence" value="ECO:0007669"/>
    <property type="project" value="UniProtKB-EC"/>
</dbReference>
<evidence type="ECO:0000256" key="4">
    <source>
        <dbReference type="ARBA" id="ARBA00022691"/>
    </source>
</evidence>
<dbReference type="OrthoDB" id="9813719at2"/>
<dbReference type="SUPFAM" id="SSF53335">
    <property type="entry name" value="S-adenosyl-L-methionine-dependent methyltransferases"/>
    <property type="match status" value="1"/>
</dbReference>
<keyword evidence="4 7" id="KW-0949">S-adenosyl-L-methionine</keyword>
<keyword evidence="3 7" id="KW-0808">Transferase</keyword>
<dbReference type="EMBL" id="CP036298">
    <property type="protein sequence ID" value="QDV22603.1"/>
    <property type="molecule type" value="Genomic_DNA"/>
</dbReference>
<name>A0A518G1X3_9BACT</name>
<accession>A0A518G1X3</accession>
<comment type="catalytic activity">
    <reaction evidence="6">
        <text>a 2'-deoxycytidine in DNA + S-adenosyl-L-methionine = a 5-methyl-2'-deoxycytidine in DNA + S-adenosyl-L-homocysteine + H(+)</text>
        <dbReference type="Rhea" id="RHEA:13681"/>
        <dbReference type="Rhea" id="RHEA-COMP:11369"/>
        <dbReference type="Rhea" id="RHEA-COMP:11370"/>
        <dbReference type="ChEBI" id="CHEBI:15378"/>
        <dbReference type="ChEBI" id="CHEBI:57856"/>
        <dbReference type="ChEBI" id="CHEBI:59789"/>
        <dbReference type="ChEBI" id="CHEBI:85452"/>
        <dbReference type="ChEBI" id="CHEBI:85454"/>
        <dbReference type="EC" id="2.1.1.37"/>
    </reaction>
</comment>
<dbReference type="PRINTS" id="PR00105">
    <property type="entry name" value="C5METTRFRASE"/>
</dbReference>
<dbReference type="Gene3D" id="3.90.120.10">
    <property type="entry name" value="DNA Methylase, subunit A, domain 2"/>
    <property type="match status" value="1"/>
</dbReference>
<dbReference type="PANTHER" id="PTHR46098:SF1">
    <property type="entry name" value="TRNA (CYTOSINE(38)-C(5))-METHYLTRANSFERASE"/>
    <property type="match status" value="1"/>
</dbReference>